<gene>
    <name evidence="3" type="ORF">BDW02DRAFT_623475</name>
</gene>
<keyword evidence="4" id="KW-1185">Reference proteome</keyword>
<feature type="compositionally biased region" description="Polar residues" evidence="1">
    <location>
        <begin position="91"/>
        <end position="103"/>
    </location>
</feature>
<dbReference type="AlphaFoldDB" id="A0A6A5KB87"/>
<feature type="region of interest" description="Disordered" evidence="1">
    <location>
        <begin position="89"/>
        <end position="133"/>
    </location>
</feature>
<sequence length="299" mass="33954">WTNVRPEGDGERFTQRSNERRQLFEEAKNRGNHTDLSPVTWAFFQVADLKRVKQHVYNDDVWKLVVENGPYDEIFLDVVRLWKQAPVAKTKMSTGTTSHSITTNSNKAPSSPAPPNVATQTSTRSTRLKRKHGGQEFSLARSANVAARCKERDSNLCAVSRMGAIDAAHIYPWCAFGSGGTERVNNFWRVLSMFWGQEEVSNWKSKIFVDANDPSRRTETVENMLSLTATLHRFHSDDVFALRPIQMSQDNAQLELEFHWLVIEERKSNNRVSLLDEPLSSLDRKLSGKGYGPFIGSIP</sequence>
<evidence type="ECO:0000256" key="1">
    <source>
        <dbReference type="SAM" id="MobiDB-lite"/>
    </source>
</evidence>
<dbReference type="InterPro" id="IPR003615">
    <property type="entry name" value="HNH_nuc"/>
</dbReference>
<evidence type="ECO:0000313" key="4">
    <source>
        <dbReference type="Proteomes" id="UP000800040"/>
    </source>
</evidence>
<name>A0A6A5KB87_9PLEO</name>
<feature type="non-terminal residue" evidence="3">
    <location>
        <position position="1"/>
    </location>
</feature>
<reference evidence="3" key="1">
    <citation type="submission" date="2020-01" db="EMBL/GenBank/DDBJ databases">
        <authorList>
            <consortium name="DOE Joint Genome Institute"/>
            <person name="Haridas S."/>
            <person name="Albert R."/>
            <person name="Binder M."/>
            <person name="Bloem J."/>
            <person name="Labutti K."/>
            <person name="Salamov A."/>
            <person name="Andreopoulos B."/>
            <person name="Baker S.E."/>
            <person name="Barry K."/>
            <person name="Bills G."/>
            <person name="Bluhm B.H."/>
            <person name="Cannon C."/>
            <person name="Castanera R."/>
            <person name="Culley D.E."/>
            <person name="Daum C."/>
            <person name="Ezra D."/>
            <person name="Gonzalez J.B."/>
            <person name="Henrissat B."/>
            <person name="Kuo A."/>
            <person name="Liang C."/>
            <person name="Lipzen A."/>
            <person name="Lutzoni F."/>
            <person name="Magnuson J."/>
            <person name="Mondo S."/>
            <person name="Nolan M."/>
            <person name="Ohm R."/>
            <person name="Pangilinan J."/>
            <person name="Park H.-J."/>
            <person name="Ramirez L."/>
            <person name="Alfaro M."/>
            <person name="Sun H."/>
            <person name="Tritt A."/>
            <person name="Yoshinaga Y."/>
            <person name="Zwiers L.-H."/>
            <person name="Turgeon B.G."/>
            <person name="Goodwin S.B."/>
            <person name="Spatafora J.W."/>
            <person name="Crous P.W."/>
            <person name="Grigoriev I.V."/>
        </authorList>
    </citation>
    <scope>NUCLEOTIDE SEQUENCE</scope>
    <source>
        <strain evidence="3">P77</strain>
    </source>
</reference>
<evidence type="ECO:0000313" key="3">
    <source>
        <dbReference type="EMBL" id="KAF1833501.1"/>
    </source>
</evidence>
<evidence type="ECO:0000259" key="2">
    <source>
        <dbReference type="Pfam" id="PF13391"/>
    </source>
</evidence>
<dbReference type="Proteomes" id="UP000800040">
    <property type="component" value="Unassembled WGS sequence"/>
</dbReference>
<organism evidence="3 4">
    <name type="scientific">Decorospora gaudefroyi</name>
    <dbReference type="NCBI Taxonomy" id="184978"/>
    <lineage>
        <taxon>Eukaryota</taxon>
        <taxon>Fungi</taxon>
        <taxon>Dikarya</taxon>
        <taxon>Ascomycota</taxon>
        <taxon>Pezizomycotina</taxon>
        <taxon>Dothideomycetes</taxon>
        <taxon>Pleosporomycetidae</taxon>
        <taxon>Pleosporales</taxon>
        <taxon>Pleosporineae</taxon>
        <taxon>Pleosporaceae</taxon>
        <taxon>Decorospora</taxon>
    </lineage>
</organism>
<dbReference type="OrthoDB" id="5416097at2759"/>
<feature type="domain" description="HNH nuclease" evidence="2">
    <location>
        <begin position="157"/>
        <end position="242"/>
    </location>
</feature>
<dbReference type="Pfam" id="PF13391">
    <property type="entry name" value="HNH_2"/>
    <property type="match status" value="1"/>
</dbReference>
<accession>A0A6A5KB87</accession>
<protein>
    <recommendedName>
        <fullName evidence="2">HNH nuclease domain-containing protein</fullName>
    </recommendedName>
</protein>
<proteinExistence type="predicted"/>
<dbReference type="EMBL" id="ML975317">
    <property type="protein sequence ID" value="KAF1833501.1"/>
    <property type="molecule type" value="Genomic_DNA"/>
</dbReference>